<feature type="coiled-coil region" evidence="1">
    <location>
        <begin position="86"/>
        <end position="113"/>
    </location>
</feature>
<accession>A0A8S5S5P8</accession>
<organism evidence="2">
    <name type="scientific">Myoviridae sp. cthAo37</name>
    <dbReference type="NCBI Taxonomy" id="2827701"/>
    <lineage>
        <taxon>Viruses</taxon>
        <taxon>Duplodnaviria</taxon>
        <taxon>Heunggongvirae</taxon>
        <taxon>Uroviricota</taxon>
        <taxon>Caudoviricetes</taxon>
    </lineage>
</organism>
<evidence type="ECO:0000256" key="1">
    <source>
        <dbReference type="SAM" id="Coils"/>
    </source>
</evidence>
<name>A0A8S5S5P8_9CAUD</name>
<protein>
    <submittedName>
        <fullName evidence="2">Uncharacterized protein</fullName>
    </submittedName>
</protein>
<dbReference type="EMBL" id="BK032529">
    <property type="protein sequence ID" value="DAF46026.1"/>
    <property type="molecule type" value="Genomic_DNA"/>
</dbReference>
<proteinExistence type="predicted"/>
<keyword evidence="1" id="KW-0175">Coiled coil</keyword>
<evidence type="ECO:0000313" key="2">
    <source>
        <dbReference type="EMBL" id="DAF46026.1"/>
    </source>
</evidence>
<reference evidence="2" key="1">
    <citation type="journal article" date="2021" name="Proc. Natl. Acad. Sci. U.S.A.">
        <title>A Catalog of Tens of Thousands of Viruses from Human Metagenomes Reveals Hidden Associations with Chronic Diseases.</title>
        <authorList>
            <person name="Tisza M.J."/>
            <person name="Buck C.B."/>
        </authorList>
    </citation>
    <scope>NUCLEOTIDE SEQUENCE</scope>
    <source>
        <strain evidence="2">CthAo37</strain>
    </source>
</reference>
<sequence length="422" mass="48254">MAIANYKSFITRLGKMICKNFTDSEFVKTEFDDEFNSNTAYFTINGYSAWACIYDDDDVITVYVASTHTVEIKIDGTQKDAMATAVRRIESLLDEAKIKKAEIDKKAEEEVNADKQDYSEEEPKAENSKVKAVAQYLSNKITGWYENARIDYGVNGKFLSCKAEGENGIRINWEENGKEYTMVINWFTEYTTEHLYNIWMEQGVEVEEVEKQPKEEEQQVVTIDNTQLFLKDFAKSLDAAGFATSYKELYQGTYSIHAIADQRVIVDVVFNEGVPGKTSASAVVYSGIDCIIIDRTKYNTETEFIKVITEMVISASTKEKGLSKATKLFESTDSTDNKVRKLRKEFKQWELLQEREKEADEAYEANYKNKELEKAADEAFEVEYKQYDKIARMIAELINIEVLTAKSMLTNGAERVKKILGL</sequence>